<feature type="transmembrane region" description="Helical" evidence="1">
    <location>
        <begin position="173"/>
        <end position="195"/>
    </location>
</feature>
<keyword evidence="1" id="KW-0472">Membrane</keyword>
<evidence type="ECO:0000256" key="2">
    <source>
        <dbReference type="SAM" id="SignalP"/>
    </source>
</evidence>
<keyword evidence="1" id="KW-0812">Transmembrane</keyword>
<feature type="chain" id="PRO_5042979400" evidence="2">
    <location>
        <begin position="18"/>
        <end position="217"/>
    </location>
</feature>
<dbReference type="Proteomes" id="UP001328107">
    <property type="component" value="Unassembled WGS sequence"/>
</dbReference>
<evidence type="ECO:0000313" key="3">
    <source>
        <dbReference type="EMBL" id="GMR50306.1"/>
    </source>
</evidence>
<comment type="caution">
    <text evidence="3">The sequence shown here is derived from an EMBL/GenBank/DDBJ whole genome shotgun (WGS) entry which is preliminary data.</text>
</comment>
<dbReference type="AlphaFoldDB" id="A0AAN5CTE0"/>
<reference evidence="4" key="1">
    <citation type="submission" date="2022-10" db="EMBL/GenBank/DDBJ databases">
        <title>Genome assembly of Pristionchus species.</title>
        <authorList>
            <person name="Yoshida K."/>
            <person name="Sommer R.J."/>
        </authorList>
    </citation>
    <scope>NUCLEOTIDE SEQUENCE [LARGE SCALE GENOMIC DNA]</scope>
    <source>
        <strain evidence="4">RS5460</strain>
    </source>
</reference>
<sequence length="217" mass="24894">MITSGLLILAVAVSVRGTPVMQLPPMPLDTGDKNAVIVTVETFWRQPYWKSRKLENLTLFYSYEVKEAEHCDGKLFSTEFIIDAPPTLTCISRIPIEMSRDELETNELENEKSIEVQFDREIFHSASEVTFFVRVRVHQINESSLFDQLESSKLRYRLSDRGEWIAFPSAYQIVPLIAGVVVFIIALVTYIVVFFSRTKRQNYDSVAKITSSVNRSE</sequence>
<proteinExistence type="predicted"/>
<name>A0AAN5CTE0_9BILA</name>
<evidence type="ECO:0000256" key="1">
    <source>
        <dbReference type="SAM" id="Phobius"/>
    </source>
</evidence>
<keyword evidence="1" id="KW-1133">Transmembrane helix</keyword>
<organism evidence="3 4">
    <name type="scientific">Pristionchus mayeri</name>
    <dbReference type="NCBI Taxonomy" id="1317129"/>
    <lineage>
        <taxon>Eukaryota</taxon>
        <taxon>Metazoa</taxon>
        <taxon>Ecdysozoa</taxon>
        <taxon>Nematoda</taxon>
        <taxon>Chromadorea</taxon>
        <taxon>Rhabditida</taxon>
        <taxon>Rhabditina</taxon>
        <taxon>Diplogasteromorpha</taxon>
        <taxon>Diplogasteroidea</taxon>
        <taxon>Neodiplogasteridae</taxon>
        <taxon>Pristionchus</taxon>
    </lineage>
</organism>
<accession>A0AAN5CTE0</accession>
<feature type="signal peptide" evidence="2">
    <location>
        <begin position="1"/>
        <end position="17"/>
    </location>
</feature>
<keyword evidence="4" id="KW-1185">Reference proteome</keyword>
<evidence type="ECO:0000313" key="4">
    <source>
        <dbReference type="Proteomes" id="UP001328107"/>
    </source>
</evidence>
<keyword evidence="2" id="KW-0732">Signal</keyword>
<dbReference type="EMBL" id="BTRK01000004">
    <property type="protein sequence ID" value="GMR50306.1"/>
    <property type="molecule type" value="Genomic_DNA"/>
</dbReference>
<protein>
    <submittedName>
        <fullName evidence="3">Uncharacterized protein</fullName>
    </submittedName>
</protein>
<gene>
    <name evidence="3" type="ORF">PMAYCL1PPCAC_20501</name>
</gene>